<feature type="region of interest" description="Disordered" evidence="10">
    <location>
        <begin position="583"/>
        <end position="605"/>
    </location>
</feature>
<evidence type="ECO:0000256" key="5">
    <source>
        <dbReference type="ARBA" id="ARBA00022553"/>
    </source>
</evidence>
<evidence type="ECO:0000259" key="11">
    <source>
        <dbReference type="Pfam" id="PF10497"/>
    </source>
</evidence>
<gene>
    <name evidence="12" type="ORF">Ddye_010415</name>
</gene>
<feature type="compositionally biased region" description="Polar residues" evidence="10">
    <location>
        <begin position="70"/>
        <end position="84"/>
    </location>
</feature>
<feature type="region of interest" description="Disordered" evidence="10">
    <location>
        <begin position="1"/>
        <end position="39"/>
    </location>
</feature>
<feature type="domain" description="Zinc-finger" evidence="11">
    <location>
        <begin position="181"/>
        <end position="277"/>
    </location>
</feature>
<dbReference type="Proteomes" id="UP001280121">
    <property type="component" value="Unassembled WGS sequence"/>
</dbReference>
<keyword evidence="9" id="KW-0539">Nucleus</keyword>
<name>A0AAD9XDH5_9ROSI</name>
<evidence type="ECO:0000256" key="7">
    <source>
        <dbReference type="ARBA" id="ARBA00023015"/>
    </source>
</evidence>
<evidence type="ECO:0000256" key="1">
    <source>
        <dbReference type="ARBA" id="ARBA00004123"/>
    </source>
</evidence>
<keyword evidence="5" id="KW-0597">Phosphoprotein</keyword>
<feature type="region of interest" description="Disordered" evidence="10">
    <location>
        <begin position="61"/>
        <end position="95"/>
    </location>
</feature>
<dbReference type="GO" id="GO:0005634">
    <property type="term" value="C:nucleus"/>
    <property type="evidence" value="ECO:0007669"/>
    <property type="project" value="UniProtKB-SubCell"/>
</dbReference>
<evidence type="ECO:0000256" key="8">
    <source>
        <dbReference type="ARBA" id="ARBA00023163"/>
    </source>
</evidence>
<keyword evidence="6" id="KW-0832">Ubl conjugation</keyword>
<dbReference type="InterPro" id="IPR040221">
    <property type="entry name" value="CDCA7/CDA7L"/>
</dbReference>
<evidence type="ECO:0000256" key="6">
    <source>
        <dbReference type="ARBA" id="ARBA00022843"/>
    </source>
</evidence>
<dbReference type="PANTHER" id="PTHR31169:SF23">
    <property type="entry name" value="OS03G0572250 PROTEIN"/>
    <property type="match status" value="1"/>
</dbReference>
<feature type="compositionally biased region" description="Basic and acidic residues" evidence="10">
    <location>
        <begin position="383"/>
        <end position="405"/>
    </location>
</feature>
<evidence type="ECO:0000256" key="9">
    <source>
        <dbReference type="ARBA" id="ARBA00023242"/>
    </source>
</evidence>
<keyword evidence="8" id="KW-0804">Transcription</keyword>
<comment type="caution">
    <text evidence="12">The sequence shown here is derived from an EMBL/GenBank/DDBJ whole genome shotgun (WGS) entry which is preliminary data.</text>
</comment>
<organism evidence="12 13">
    <name type="scientific">Dipteronia dyeriana</name>
    <dbReference type="NCBI Taxonomy" id="168575"/>
    <lineage>
        <taxon>Eukaryota</taxon>
        <taxon>Viridiplantae</taxon>
        <taxon>Streptophyta</taxon>
        <taxon>Embryophyta</taxon>
        <taxon>Tracheophyta</taxon>
        <taxon>Spermatophyta</taxon>
        <taxon>Magnoliopsida</taxon>
        <taxon>eudicotyledons</taxon>
        <taxon>Gunneridae</taxon>
        <taxon>Pentapetalae</taxon>
        <taxon>rosids</taxon>
        <taxon>malvids</taxon>
        <taxon>Sapindales</taxon>
        <taxon>Sapindaceae</taxon>
        <taxon>Hippocastanoideae</taxon>
        <taxon>Acereae</taxon>
        <taxon>Dipteronia</taxon>
    </lineage>
</organism>
<proteinExistence type="predicted"/>
<dbReference type="GO" id="GO:0005737">
    <property type="term" value="C:cytoplasm"/>
    <property type="evidence" value="ECO:0007669"/>
    <property type="project" value="UniProtKB-SubCell"/>
</dbReference>
<keyword evidence="13" id="KW-1185">Reference proteome</keyword>
<keyword evidence="7" id="KW-0805">Transcription regulation</keyword>
<dbReference type="PANTHER" id="PTHR31169">
    <property type="entry name" value="OS05G0300700 PROTEIN"/>
    <property type="match status" value="1"/>
</dbReference>
<accession>A0AAD9XDH5</accession>
<feature type="region of interest" description="Disordered" evidence="10">
    <location>
        <begin position="383"/>
        <end position="428"/>
    </location>
</feature>
<keyword evidence="3" id="KW-0963">Cytoplasm</keyword>
<dbReference type="EMBL" id="JANJYI010000003">
    <property type="protein sequence ID" value="KAK2657363.1"/>
    <property type="molecule type" value="Genomic_DNA"/>
</dbReference>
<reference evidence="12" key="1">
    <citation type="journal article" date="2023" name="Plant J.">
        <title>Genome sequences and population genomics provide insights into the demographic history, inbreeding, and mutation load of two 'living fossil' tree species of Dipteronia.</title>
        <authorList>
            <person name="Feng Y."/>
            <person name="Comes H.P."/>
            <person name="Chen J."/>
            <person name="Zhu S."/>
            <person name="Lu R."/>
            <person name="Zhang X."/>
            <person name="Li P."/>
            <person name="Qiu J."/>
            <person name="Olsen K.M."/>
            <person name="Qiu Y."/>
        </authorList>
    </citation>
    <scope>NUCLEOTIDE SEQUENCE</scope>
    <source>
        <strain evidence="12">KIB01</strain>
    </source>
</reference>
<evidence type="ECO:0000313" key="13">
    <source>
        <dbReference type="Proteomes" id="UP001280121"/>
    </source>
</evidence>
<dbReference type="InterPro" id="IPR018866">
    <property type="entry name" value="Znf-4CXXC_R1"/>
</dbReference>
<evidence type="ECO:0000256" key="4">
    <source>
        <dbReference type="ARBA" id="ARBA00022499"/>
    </source>
</evidence>
<dbReference type="GO" id="GO:0006355">
    <property type="term" value="P:regulation of DNA-templated transcription"/>
    <property type="evidence" value="ECO:0007669"/>
    <property type="project" value="InterPro"/>
</dbReference>
<comment type="subcellular location">
    <subcellularLocation>
        <location evidence="2">Cytoplasm</location>
    </subcellularLocation>
    <subcellularLocation>
        <location evidence="1">Nucleus</location>
    </subcellularLocation>
</comment>
<evidence type="ECO:0000256" key="10">
    <source>
        <dbReference type="SAM" id="MobiDB-lite"/>
    </source>
</evidence>
<evidence type="ECO:0000256" key="3">
    <source>
        <dbReference type="ARBA" id="ARBA00022490"/>
    </source>
</evidence>
<protein>
    <recommendedName>
        <fullName evidence="11">Zinc-finger domain-containing protein</fullName>
    </recommendedName>
</protein>
<dbReference type="AlphaFoldDB" id="A0AAD9XDH5"/>
<evidence type="ECO:0000256" key="2">
    <source>
        <dbReference type="ARBA" id="ARBA00004496"/>
    </source>
</evidence>
<keyword evidence="4" id="KW-1017">Isopeptide bond</keyword>
<feature type="compositionally biased region" description="Polar residues" evidence="10">
    <location>
        <begin position="9"/>
        <end position="33"/>
    </location>
</feature>
<sequence length="605" mass="68602">MPNPKTLKETQQNPKTYNSNNHGQKTPNVSLYEQSREDRIKDNLQRMQKLGILDLSVKLKSSARTKRTPKNSPSDSQGSTSLLQSGPRRRSSRLQNLIPEEFILLQSGPRRRSSRLQNVTPVSYSERQPNRDNCVKDEDLRLEQGSKPEVYTEEQEKLLGNTERSWTLFVDGYGTDGKRIYDPVKGKTCHQCRQKTLGHRTQCSECNKVQGQFCGDCLYMRYGEHVLEANENPNWICPVCRGICNCSLCRQAKGWCPTGTLYKKISNLGFKSVAHYLIETHRMQTNLDKNPETVNQASSVKRSLSFKDMEALLEESSKVDKDQRDNNDLDIEKENILQNHSNAINNHQTAAKRSLPFSYIEAEPENNSTEEIKVLNHIELSKPRLEDQRDSGVKDEQEKKLHYTDEQIALKSSPKPKKKRAAVVPSPDSIAGRLRHRCGKVDDGLNNKELVLYVGPASNNLSEKEKEMKSCDDEHGDSNQTSDEQEKKLHYTDEQIALKNCPKPKKKRAAVVPSPDSIAGRLRQRRRIVDDGLNNMELVLYAGLPASNNLSEKEKEMQGHDDEGLAGMVDKTSEEEVVTNMKLVSSEEAGPDSIARRLRSRSQTT</sequence>
<feature type="region of interest" description="Disordered" evidence="10">
    <location>
        <begin position="109"/>
        <end position="133"/>
    </location>
</feature>
<feature type="compositionally biased region" description="Basic residues" evidence="10">
    <location>
        <begin position="596"/>
        <end position="605"/>
    </location>
</feature>
<feature type="compositionally biased region" description="Polar residues" evidence="10">
    <location>
        <begin position="115"/>
        <end position="127"/>
    </location>
</feature>
<feature type="compositionally biased region" description="Basic and acidic residues" evidence="10">
    <location>
        <begin position="462"/>
        <end position="477"/>
    </location>
</feature>
<evidence type="ECO:0000313" key="12">
    <source>
        <dbReference type="EMBL" id="KAK2657363.1"/>
    </source>
</evidence>
<feature type="region of interest" description="Disordered" evidence="10">
    <location>
        <begin position="461"/>
        <end position="489"/>
    </location>
</feature>
<dbReference type="Pfam" id="PF10497">
    <property type="entry name" value="zf-4CXXC_R1"/>
    <property type="match status" value="1"/>
</dbReference>